<dbReference type="Pfam" id="PF01103">
    <property type="entry name" value="Omp85"/>
    <property type="match status" value="1"/>
</dbReference>
<dbReference type="PANTHER" id="PTHR12815:SF18">
    <property type="entry name" value="SORTING AND ASSEMBLY MACHINERY COMPONENT 50 HOMOLOG"/>
    <property type="match status" value="1"/>
</dbReference>
<evidence type="ECO:0000256" key="1">
    <source>
        <dbReference type="ARBA" id="ARBA00004374"/>
    </source>
</evidence>
<evidence type="ECO:0000256" key="4">
    <source>
        <dbReference type="ARBA" id="ARBA00022692"/>
    </source>
</evidence>
<evidence type="ECO:0000259" key="7">
    <source>
        <dbReference type="Pfam" id="PF01103"/>
    </source>
</evidence>
<feature type="region of interest" description="Disordered" evidence="6">
    <location>
        <begin position="1"/>
        <end position="123"/>
    </location>
</feature>
<evidence type="ECO:0000313" key="8">
    <source>
        <dbReference type="EMBL" id="PWY99432.1"/>
    </source>
</evidence>
<gene>
    <name evidence="8" type="ORF">BCV70DRAFT_118764</name>
</gene>
<evidence type="ECO:0000313" key="9">
    <source>
        <dbReference type="Proteomes" id="UP000246740"/>
    </source>
</evidence>
<organism evidence="8 9">
    <name type="scientific">Testicularia cyperi</name>
    <dbReference type="NCBI Taxonomy" id="1882483"/>
    <lineage>
        <taxon>Eukaryota</taxon>
        <taxon>Fungi</taxon>
        <taxon>Dikarya</taxon>
        <taxon>Basidiomycota</taxon>
        <taxon>Ustilaginomycotina</taxon>
        <taxon>Ustilaginomycetes</taxon>
        <taxon>Ustilaginales</taxon>
        <taxon>Anthracoideaceae</taxon>
        <taxon>Testicularia</taxon>
    </lineage>
</organism>
<proteinExistence type="inferred from homology"/>
<dbReference type="OrthoDB" id="1724197at2759"/>
<feature type="domain" description="Bacterial surface antigen (D15)" evidence="7">
    <location>
        <begin position="297"/>
        <end position="687"/>
    </location>
</feature>
<keyword evidence="3" id="KW-1134">Transmembrane beta strand</keyword>
<protein>
    <recommendedName>
        <fullName evidence="7">Bacterial surface antigen (D15) domain-containing protein</fullName>
    </recommendedName>
</protein>
<dbReference type="EMBL" id="KZ819195">
    <property type="protein sequence ID" value="PWY99432.1"/>
    <property type="molecule type" value="Genomic_DNA"/>
</dbReference>
<keyword evidence="5" id="KW-0472">Membrane</keyword>
<dbReference type="FunCoup" id="A0A317XNN1">
    <property type="interactions" value="390"/>
</dbReference>
<evidence type="ECO:0000256" key="6">
    <source>
        <dbReference type="SAM" id="MobiDB-lite"/>
    </source>
</evidence>
<dbReference type="InParanoid" id="A0A317XNN1"/>
<evidence type="ECO:0000256" key="2">
    <source>
        <dbReference type="ARBA" id="ARBA00010913"/>
    </source>
</evidence>
<feature type="compositionally biased region" description="Low complexity" evidence="6">
    <location>
        <begin position="14"/>
        <end position="38"/>
    </location>
</feature>
<evidence type="ECO:0000256" key="5">
    <source>
        <dbReference type="ARBA" id="ARBA00023136"/>
    </source>
</evidence>
<dbReference type="InterPro" id="IPR000184">
    <property type="entry name" value="Bac_surfAg_D15"/>
</dbReference>
<dbReference type="Proteomes" id="UP000246740">
    <property type="component" value="Unassembled WGS sequence"/>
</dbReference>
<comment type="subcellular location">
    <subcellularLocation>
        <location evidence="1">Mitochondrion outer membrane</location>
        <topology evidence="1">Multi-pass membrane protein</topology>
    </subcellularLocation>
</comment>
<reference evidence="8 9" key="1">
    <citation type="journal article" date="2018" name="Mol. Biol. Evol.">
        <title>Broad Genomic Sampling Reveals a Smut Pathogenic Ancestry of the Fungal Clade Ustilaginomycotina.</title>
        <authorList>
            <person name="Kijpornyongpan T."/>
            <person name="Mondo S.J."/>
            <person name="Barry K."/>
            <person name="Sandor L."/>
            <person name="Lee J."/>
            <person name="Lipzen A."/>
            <person name="Pangilinan J."/>
            <person name="LaButti K."/>
            <person name="Hainaut M."/>
            <person name="Henrissat B."/>
            <person name="Grigoriev I.V."/>
            <person name="Spatafora J.W."/>
            <person name="Aime M.C."/>
        </authorList>
    </citation>
    <scope>NUCLEOTIDE SEQUENCE [LARGE SCALE GENOMIC DNA]</scope>
    <source>
        <strain evidence="8 9">MCA 3645</strain>
    </source>
</reference>
<name>A0A317XNN1_9BASI</name>
<keyword evidence="4" id="KW-0812">Transmembrane</keyword>
<feature type="compositionally biased region" description="Basic and acidic residues" evidence="6">
    <location>
        <begin position="1"/>
        <end position="11"/>
    </location>
</feature>
<dbReference type="InterPro" id="IPR039910">
    <property type="entry name" value="D15-like"/>
</dbReference>
<dbReference type="Gene3D" id="2.40.160.50">
    <property type="entry name" value="membrane protein fhac: a member of the omp85/tpsb transporter family"/>
    <property type="match status" value="1"/>
</dbReference>
<sequence length="688" mass="72458">MEFESLKEQHRGLGASEADARAASKSASDASEASGSSSRARKSRQAQSGTDHSQPGPSPTPAEASASTPFGRAMADPTHSISSAEPHSQPFEDGDLPTSPGLGAEHGAGEAQIPDPSPLDMGTQDEIEAEPLRPHNLLRATEVLQSAAPVSPFAPAPILRLNMIQIGGKSGALRPSFLASLCRPYMDPSRSLQNPNASHLVNSLLYGHRTSHVLPGQPTTLPSILSLTSSLASDLDKLDVFNGIEATLAPSVFPGSTEEDVDIILNCGKPKGRVFLKSSTDVGNGEGSASIQGRIRNVFGGAETLQGSASFGTRTKRAFNLEFGAPIPGNVDNEMKLSMFSLERDLSAFASCFESVQGVKTALSTSRSSESLGSLDPEEAAMQGLPNLTVQYELAYEASLRQLSNLLPDASIAIRKSAVTPSVKSALSWTATRDSRDDPVLPTRGSFWKTVLEYAGLGGDAQHVKAEFETHTGRQYDPLNLLFGSSSSKTEAPLAPEAGIEKPALTKDERDVSDEVAHLTGSFWGPINTSLGVRGGFLHSLSSTGAQSHFSDRFQLGGPTTLRMFRLNSLGPKARGDSLGGDAYWAVGGSVLTPIPGKLHWPLKLHGFANAGQMCQLAPQLGTGKGGIGSIDIGGLRELLQPSSSVGFGLVYLQGQLRVEFNAGLPITARKGDGMRKGLQFGIGIQFL</sequence>
<evidence type="ECO:0000256" key="3">
    <source>
        <dbReference type="ARBA" id="ARBA00022452"/>
    </source>
</evidence>
<dbReference type="GO" id="GO:0045040">
    <property type="term" value="P:protein insertion into mitochondrial outer membrane"/>
    <property type="evidence" value="ECO:0007669"/>
    <property type="project" value="TreeGrafter"/>
</dbReference>
<accession>A0A317XNN1</accession>
<comment type="similarity">
    <text evidence="2">Belongs to the SAM50/omp85 family.</text>
</comment>
<dbReference type="STRING" id="1882483.A0A317XNN1"/>
<keyword evidence="9" id="KW-1185">Reference proteome</keyword>
<dbReference type="PANTHER" id="PTHR12815">
    <property type="entry name" value="SORTING AND ASSEMBLY MACHINERY SAMM50 PROTEIN FAMILY MEMBER"/>
    <property type="match status" value="1"/>
</dbReference>
<dbReference type="GO" id="GO:0005741">
    <property type="term" value="C:mitochondrial outer membrane"/>
    <property type="evidence" value="ECO:0007669"/>
    <property type="project" value="UniProtKB-SubCell"/>
</dbReference>
<dbReference type="AlphaFoldDB" id="A0A317XNN1"/>